<proteinExistence type="predicted"/>
<accession>A0A9Q1J283</accession>
<dbReference type="AlphaFoldDB" id="A0A9Q1J283"/>
<feature type="region of interest" description="Disordered" evidence="1">
    <location>
        <begin position="42"/>
        <end position="96"/>
    </location>
</feature>
<reference evidence="2" key="1">
    <citation type="journal article" date="2023" name="Science">
        <title>Genome structures resolve the early diversification of teleost fishes.</title>
        <authorList>
            <person name="Parey E."/>
            <person name="Louis A."/>
            <person name="Montfort J."/>
            <person name="Bouchez O."/>
            <person name="Roques C."/>
            <person name="Iampietro C."/>
            <person name="Lluch J."/>
            <person name="Castinel A."/>
            <person name="Donnadieu C."/>
            <person name="Desvignes T."/>
            <person name="Floi Bucao C."/>
            <person name="Jouanno E."/>
            <person name="Wen M."/>
            <person name="Mejri S."/>
            <person name="Dirks R."/>
            <person name="Jansen H."/>
            <person name="Henkel C."/>
            <person name="Chen W.J."/>
            <person name="Zahm M."/>
            <person name="Cabau C."/>
            <person name="Klopp C."/>
            <person name="Thompson A.W."/>
            <person name="Robinson-Rechavi M."/>
            <person name="Braasch I."/>
            <person name="Lecointre G."/>
            <person name="Bobe J."/>
            <person name="Postlethwait J.H."/>
            <person name="Berthelot C."/>
            <person name="Roest Crollius H."/>
            <person name="Guiguen Y."/>
        </authorList>
    </citation>
    <scope>NUCLEOTIDE SEQUENCE</scope>
    <source>
        <strain evidence="2">WJC10195</strain>
    </source>
</reference>
<dbReference type="EMBL" id="JAINUF010000004">
    <property type="protein sequence ID" value="KAJ8365357.1"/>
    <property type="molecule type" value="Genomic_DNA"/>
</dbReference>
<organism evidence="2 3">
    <name type="scientific">Synaphobranchus kaupii</name>
    <name type="common">Kaup's arrowtooth eel</name>
    <dbReference type="NCBI Taxonomy" id="118154"/>
    <lineage>
        <taxon>Eukaryota</taxon>
        <taxon>Metazoa</taxon>
        <taxon>Chordata</taxon>
        <taxon>Craniata</taxon>
        <taxon>Vertebrata</taxon>
        <taxon>Euteleostomi</taxon>
        <taxon>Actinopterygii</taxon>
        <taxon>Neopterygii</taxon>
        <taxon>Teleostei</taxon>
        <taxon>Anguilliformes</taxon>
        <taxon>Synaphobranchidae</taxon>
        <taxon>Synaphobranchus</taxon>
    </lineage>
</organism>
<protein>
    <submittedName>
        <fullName evidence="2">Uncharacterized protein</fullName>
    </submittedName>
</protein>
<evidence type="ECO:0000313" key="3">
    <source>
        <dbReference type="Proteomes" id="UP001152622"/>
    </source>
</evidence>
<name>A0A9Q1J283_SYNKA</name>
<comment type="caution">
    <text evidence="2">The sequence shown here is derived from an EMBL/GenBank/DDBJ whole genome shotgun (WGS) entry which is preliminary data.</text>
</comment>
<gene>
    <name evidence="2" type="ORF">SKAU_G00141880</name>
</gene>
<sequence>MNHFFKSQQRIVQIVSVSLTLFSFFSRGQVCVEVHLQYMGEGNNGEDSGETAQAWDSQRQGRTSERRVPRLPLTQTPVNPLRDEKRSPAETLGLGINGSKREWIPDVKCMCDTRSCF</sequence>
<evidence type="ECO:0000256" key="1">
    <source>
        <dbReference type="SAM" id="MobiDB-lite"/>
    </source>
</evidence>
<keyword evidence="3" id="KW-1185">Reference proteome</keyword>
<feature type="compositionally biased region" description="Polar residues" evidence="1">
    <location>
        <begin position="50"/>
        <end position="61"/>
    </location>
</feature>
<evidence type="ECO:0000313" key="2">
    <source>
        <dbReference type="EMBL" id="KAJ8365357.1"/>
    </source>
</evidence>
<dbReference type="Proteomes" id="UP001152622">
    <property type="component" value="Chromosome 4"/>
</dbReference>